<evidence type="ECO:0000313" key="3">
    <source>
        <dbReference type="WBParaSite" id="OFLC_0000191801-mRNA-1"/>
    </source>
</evidence>
<dbReference type="EMBL" id="UZAJ01001014">
    <property type="protein sequence ID" value="VDO31253.1"/>
    <property type="molecule type" value="Genomic_DNA"/>
</dbReference>
<name>A0A183H359_9BILA</name>
<reference evidence="3" key="1">
    <citation type="submission" date="2016-06" db="UniProtKB">
        <authorList>
            <consortium name="WormBaseParasite"/>
        </authorList>
    </citation>
    <scope>IDENTIFICATION</scope>
</reference>
<evidence type="ECO:0000313" key="1">
    <source>
        <dbReference type="EMBL" id="VDO31253.1"/>
    </source>
</evidence>
<dbReference type="Proteomes" id="UP000267606">
    <property type="component" value="Unassembled WGS sequence"/>
</dbReference>
<dbReference type="AlphaFoldDB" id="A0A183H359"/>
<protein>
    <submittedName>
        <fullName evidence="3">Copia protein</fullName>
    </submittedName>
</protein>
<gene>
    <name evidence="1" type="ORF">OFLC_LOCUS1919</name>
</gene>
<sequence length="162" mass="18366">MSSYGDTPTSGHLISEFAWRNKILFCDSKKWGKALSPKYIARLKVQNFSSEAFPDLIMSRSVIQIKFSCDEIWSLVDKIISRRYILSQFSFDAAIQPDVHAENGEKSVIYLNFTTVKRQSSFSGYLISAQMDTAMLLLQSLLAARADIRLQLGFVNLKKKLA</sequence>
<evidence type="ECO:0000313" key="2">
    <source>
        <dbReference type="Proteomes" id="UP000267606"/>
    </source>
</evidence>
<reference evidence="1 2" key="2">
    <citation type="submission" date="2018-11" db="EMBL/GenBank/DDBJ databases">
        <authorList>
            <consortium name="Pathogen Informatics"/>
        </authorList>
    </citation>
    <scope>NUCLEOTIDE SEQUENCE [LARGE SCALE GENOMIC DNA]</scope>
</reference>
<organism evidence="3">
    <name type="scientific">Onchocerca flexuosa</name>
    <dbReference type="NCBI Taxonomy" id="387005"/>
    <lineage>
        <taxon>Eukaryota</taxon>
        <taxon>Metazoa</taxon>
        <taxon>Ecdysozoa</taxon>
        <taxon>Nematoda</taxon>
        <taxon>Chromadorea</taxon>
        <taxon>Rhabditida</taxon>
        <taxon>Spirurina</taxon>
        <taxon>Spiruromorpha</taxon>
        <taxon>Filarioidea</taxon>
        <taxon>Onchocercidae</taxon>
        <taxon>Onchocerca</taxon>
    </lineage>
</organism>
<dbReference type="WBParaSite" id="OFLC_0000191801-mRNA-1">
    <property type="protein sequence ID" value="OFLC_0000191801-mRNA-1"/>
    <property type="gene ID" value="OFLC_0000191801"/>
</dbReference>
<proteinExistence type="predicted"/>
<keyword evidence="2" id="KW-1185">Reference proteome</keyword>
<accession>A0A183H359</accession>